<feature type="region of interest" description="Disordered" evidence="1">
    <location>
        <begin position="1"/>
        <end position="73"/>
    </location>
</feature>
<evidence type="ECO:0000256" key="1">
    <source>
        <dbReference type="SAM" id="MobiDB-lite"/>
    </source>
</evidence>
<organism evidence="3 4">
    <name type="scientific">Dietzia aerolata</name>
    <dbReference type="NCBI Taxonomy" id="595984"/>
    <lineage>
        <taxon>Bacteria</taxon>
        <taxon>Bacillati</taxon>
        <taxon>Actinomycetota</taxon>
        <taxon>Actinomycetes</taxon>
        <taxon>Mycobacteriales</taxon>
        <taxon>Dietziaceae</taxon>
        <taxon>Dietzia</taxon>
    </lineage>
</organism>
<keyword evidence="2" id="KW-0472">Membrane</keyword>
<dbReference type="Proteomes" id="UP001589700">
    <property type="component" value="Unassembled WGS sequence"/>
</dbReference>
<protein>
    <submittedName>
        <fullName evidence="3">DUF2530 domain-containing protein</fullName>
    </submittedName>
</protein>
<comment type="caution">
    <text evidence="3">The sequence shown here is derived from an EMBL/GenBank/DDBJ whole genome shotgun (WGS) entry which is preliminary data.</text>
</comment>
<gene>
    <name evidence="3" type="ORF">ACFFVD_00170</name>
</gene>
<name>A0ABV5JMN6_9ACTN</name>
<dbReference type="EMBL" id="JBHMDY010000001">
    <property type="protein sequence ID" value="MFB9258215.1"/>
    <property type="molecule type" value="Genomic_DNA"/>
</dbReference>
<reference evidence="3 4" key="1">
    <citation type="submission" date="2024-09" db="EMBL/GenBank/DDBJ databases">
        <authorList>
            <person name="Sun Q."/>
            <person name="Mori K."/>
        </authorList>
    </citation>
    <scope>NUCLEOTIDE SEQUENCE [LARGE SCALE GENOMIC DNA]</scope>
    <source>
        <strain evidence="3 4">CCM 7659</strain>
    </source>
</reference>
<sequence>MNDDSVKPQAHHVPHEPHDQSSSEGPLAGDTTPAYDATPEPDDDPTDASPSPESEATYEASSSPEAETALATAEAPPIPSYLLDPRPPVIIGTVAWTLALLAHMLFFDGDMRTVILCGVGVGVGAFGTAIYALQRRAVLRGAKGAQVGLDFDVRE</sequence>
<accession>A0ABV5JMN6</accession>
<feature type="transmembrane region" description="Helical" evidence="2">
    <location>
        <begin position="89"/>
        <end position="107"/>
    </location>
</feature>
<proteinExistence type="predicted"/>
<dbReference type="RefSeq" id="WP_182630750.1">
    <property type="nucleotide sequence ID" value="NZ_JAALDM010000006.1"/>
</dbReference>
<keyword evidence="4" id="KW-1185">Reference proteome</keyword>
<dbReference type="InterPro" id="IPR019681">
    <property type="entry name" value="DUF2530"/>
</dbReference>
<dbReference type="Pfam" id="PF10745">
    <property type="entry name" value="DUF2530"/>
    <property type="match status" value="1"/>
</dbReference>
<keyword evidence="2" id="KW-0812">Transmembrane</keyword>
<evidence type="ECO:0000256" key="2">
    <source>
        <dbReference type="SAM" id="Phobius"/>
    </source>
</evidence>
<evidence type="ECO:0000313" key="4">
    <source>
        <dbReference type="Proteomes" id="UP001589700"/>
    </source>
</evidence>
<keyword evidence="2" id="KW-1133">Transmembrane helix</keyword>
<feature type="compositionally biased region" description="Low complexity" evidence="1">
    <location>
        <begin position="47"/>
        <end position="73"/>
    </location>
</feature>
<feature type="transmembrane region" description="Helical" evidence="2">
    <location>
        <begin position="113"/>
        <end position="133"/>
    </location>
</feature>
<evidence type="ECO:0000313" key="3">
    <source>
        <dbReference type="EMBL" id="MFB9258215.1"/>
    </source>
</evidence>